<dbReference type="OrthoDB" id="73875at2759"/>
<keyword evidence="6 9" id="KW-0326">Glycosidase</keyword>
<dbReference type="InterPro" id="IPR001223">
    <property type="entry name" value="Glyco_hydro18_cat"/>
</dbReference>
<dbReference type="PROSITE" id="PS51910">
    <property type="entry name" value="GH18_2"/>
    <property type="match status" value="1"/>
</dbReference>
<feature type="compositionally biased region" description="Low complexity" evidence="10">
    <location>
        <begin position="1133"/>
        <end position="1153"/>
    </location>
</feature>
<proteinExistence type="predicted"/>
<dbReference type="PROSITE" id="PS50941">
    <property type="entry name" value="CHIT_BIND_I_2"/>
    <property type="match status" value="1"/>
</dbReference>
<evidence type="ECO:0000256" key="10">
    <source>
        <dbReference type="SAM" id="MobiDB-lite"/>
    </source>
</evidence>
<gene>
    <name evidence="14" type="ORF">CVT25_010471</name>
</gene>
<dbReference type="GO" id="GO:0006032">
    <property type="term" value="P:chitin catabolic process"/>
    <property type="evidence" value="ECO:0007669"/>
    <property type="project" value="UniProtKB-KW"/>
</dbReference>
<evidence type="ECO:0000256" key="2">
    <source>
        <dbReference type="ARBA" id="ARBA00022669"/>
    </source>
</evidence>
<dbReference type="InParanoid" id="A0A409XDG3"/>
<dbReference type="Gene3D" id="3.30.60.10">
    <property type="entry name" value="Endochitinase-like"/>
    <property type="match status" value="1"/>
</dbReference>
<evidence type="ECO:0000256" key="11">
    <source>
        <dbReference type="SAM" id="Phobius"/>
    </source>
</evidence>
<evidence type="ECO:0000313" key="14">
    <source>
        <dbReference type="EMBL" id="PPQ88785.1"/>
    </source>
</evidence>
<dbReference type="InterPro" id="IPR017853">
    <property type="entry name" value="GH"/>
</dbReference>
<dbReference type="Pfam" id="PF00704">
    <property type="entry name" value="Glyco_hydro_18"/>
    <property type="match status" value="1"/>
</dbReference>
<protein>
    <submittedName>
        <fullName evidence="14">Uncharacterized protein</fullName>
    </submittedName>
</protein>
<dbReference type="SUPFAM" id="SSF54556">
    <property type="entry name" value="Chitinase insertion domain"/>
    <property type="match status" value="1"/>
</dbReference>
<dbReference type="GO" id="GO:0008843">
    <property type="term" value="F:endochitinase activity"/>
    <property type="evidence" value="ECO:0007669"/>
    <property type="project" value="UniProtKB-EC"/>
</dbReference>
<feature type="disulfide bond" evidence="8">
    <location>
        <begin position="113"/>
        <end position="125"/>
    </location>
</feature>
<feature type="domain" description="GH18" evidence="13">
    <location>
        <begin position="149"/>
        <end position="508"/>
    </location>
</feature>
<dbReference type="EMBL" id="NHYD01002025">
    <property type="protein sequence ID" value="PPQ88785.1"/>
    <property type="molecule type" value="Genomic_DNA"/>
</dbReference>
<dbReference type="SUPFAM" id="SSF57016">
    <property type="entry name" value="Plant lectins/antimicrobial peptides"/>
    <property type="match status" value="1"/>
</dbReference>
<sequence>ATTNYGHLESREFFRLTAKPSDDSRFCKKERATMKLALSAPILITTLLWSAAFTSAQFTCSPTQPCDIGCCTKFGSCGLGPDSCGPENCISNCDRKSDCDPGWGAQWSTTEDCPLKVCCSKFGFCGTTSDFCGNATVTAPSCSGSTSSKRTIGYYEAWSNTRPCDKMYPEGIPIGAYTHLNFAFAFVNPTTFAIAPMSEADPALYKRFTALKNTNPGLQTWISIGGWSMNDPDQPTATTFSDLAGSSDAQSKFFASTLSFLETYGFDGVDIDWEYPVAPERSGKPADYKNYVTFLQNLRNALHSSGHNYGLTITIPSSFWYLQHFDIVNIEKTIDWFNLMSYDLHGTWDSTNKFLGPYIAAHTNLTEIDQALSLLWRNKINPDNVVLGLGFYGRSFTLADPSCNTPGCVFTSGGDAGTCTQSVGTLSFAEIQRLVAAGAHVATDKTAAVKMVTYNTNQWVSYDDADTFKMKIDYANSHCLGGTMIWASSTDDAKGTAANALSKSTGRQALSLLATTQSDPITTCQLGECGKSCPAGLSPAQRSDGKNRGNTGTNTGCSGNDMRLYCCPSNDMPTCTWRGTAPFCNGKCHDGEVEVTSSTSGTGADCWTGHKVLCCLKTASDQAVSECHWSGSAPICSAPFSQASCPDGQKALTNSNYGAGGEQPCAIGDKSFCCDQPPPYEGCDWYYHGGQFWGSIPFSCTGTCPAGKSVIATDPTGCWSGYGAFCCNNPSTPNDPLVADFTKRIQSFSSDPTCKVGQKQYSRAQIDDIVARLEKRTTLSNADMAQTLQQLTQLVSGNGQTYQQNLMESAFDTIYGANHGLRAANISTYFGDWPNMDQLSLSESLLCMGNDAINFLSDYHSSRSQVCTNSCNLLSRRATGLSNFWGDGFAGAETIDGIDFTPLEKSALLLRNLGDSEHVTNTGPDGEPSWGFMVQAILNGQMTIEYEQLILATGSGSEETILEVVWNLPHGSGPGGIDSNYQDENPGGADTNPDRYVVFHFHTDHIRRATANHGAAPGIHAVVAFHGQFRRGNNGGGRVDNQDPNRNRRARVLNCGNQNNLFWYPGDDSDNDSHLNEWAALMTRFGNYMINQGIMTLDTYTGANRGQLGLNTADDCGRQTFNWGGYRQSRMFQPGQPNQPGGSGSQNPNGDPGQDNDGV</sequence>
<keyword evidence="2 8" id="KW-0147">Chitin-binding</keyword>
<keyword evidence="7" id="KW-0624">Polysaccharide degradation</keyword>
<name>A0A409XDG3_PSICY</name>
<dbReference type="SUPFAM" id="SSF51445">
    <property type="entry name" value="(Trans)glycosidases"/>
    <property type="match status" value="1"/>
</dbReference>
<dbReference type="Proteomes" id="UP000283269">
    <property type="component" value="Unassembled WGS sequence"/>
</dbReference>
<dbReference type="AlphaFoldDB" id="A0A409XDG3"/>
<dbReference type="PROSITE" id="PS00026">
    <property type="entry name" value="CHIT_BIND_I_1"/>
    <property type="match status" value="1"/>
</dbReference>
<reference evidence="14 15" key="1">
    <citation type="journal article" date="2018" name="Evol. Lett.">
        <title>Horizontal gene cluster transfer increased hallucinogenic mushroom diversity.</title>
        <authorList>
            <person name="Reynolds H.T."/>
            <person name="Vijayakumar V."/>
            <person name="Gluck-Thaler E."/>
            <person name="Korotkin H.B."/>
            <person name="Matheny P.B."/>
            <person name="Slot J.C."/>
        </authorList>
    </citation>
    <scope>NUCLEOTIDE SEQUENCE [LARGE SCALE GENOMIC DNA]</scope>
    <source>
        <strain evidence="14 15">2631</strain>
    </source>
</reference>
<keyword evidence="11" id="KW-1133">Transmembrane helix</keyword>
<evidence type="ECO:0000256" key="5">
    <source>
        <dbReference type="ARBA" id="ARBA00023277"/>
    </source>
</evidence>
<comment type="caution">
    <text evidence="14">The sequence shown here is derived from an EMBL/GenBank/DDBJ whole genome shotgun (WGS) entry which is preliminary data.</text>
</comment>
<dbReference type="CDD" id="cd06922">
    <property type="entry name" value="ChtBD1_GH18_1"/>
    <property type="match status" value="1"/>
</dbReference>
<dbReference type="PANTHER" id="PTHR11177">
    <property type="entry name" value="CHITINASE"/>
    <property type="match status" value="1"/>
</dbReference>
<keyword evidence="4" id="KW-0146">Chitin degradation</keyword>
<dbReference type="STRING" id="93625.A0A409XDG3"/>
<dbReference type="CDD" id="cd00035">
    <property type="entry name" value="ChtBD1"/>
    <property type="match status" value="1"/>
</dbReference>
<feature type="transmembrane region" description="Helical" evidence="11">
    <location>
        <begin position="36"/>
        <end position="56"/>
    </location>
</feature>
<evidence type="ECO:0000313" key="15">
    <source>
        <dbReference type="Proteomes" id="UP000283269"/>
    </source>
</evidence>
<dbReference type="InterPro" id="IPR036861">
    <property type="entry name" value="Endochitinase-like_sf"/>
</dbReference>
<keyword evidence="15" id="KW-1185">Reference proteome</keyword>
<dbReference type="Gene3D" id="3.10.50.10">
    <property type="match status" value="1"/>
</dbReference>
<dbReference type="InterPro" id="IPR001002">
    <property type="entry name" value="Chitin-bd_1"/>
</dbReference>
<evidence type="ECO:0000256" key="7">
    <source>
        <dbReference type="ARBA" id="ARBA00023326"/>
    </source>
</evidence>
<comment type="caution">
    <text evidence="8">Lacks conserved residue(s) required for the propagation of feature annotation.</text>
</comment>
<accession>A0A409XDG3</accession>
<evidence type="ECO:0000256" key="8">
    <source>
        <dbReference type="PROSITE-ProRule" id="PRU00261"/>
    </source>
</evidence>
<feature type="region of interest" description="Disordered" evidence="10">
    <location>
        <begin position="1127"/>
        <end position="1159"/>
    </location>
</feature>
<dbReference type="InterPro" id="IPR050314">
    <property type="entry name" value="Glycosyl_Hydrlase_18"/>
</dbReference>
<evidence type="ECO:0000256" key="9">
    <source>
        <dbReference type="RuleBase" id="RU000489"/>
    </source>
</evidence>
<dbReference type="GO" id="GO:0000272">
    <property type="term" value="P:polysaccharide catabolic process"/>
    <property type="evidence" value="ECO:0007669"/>
    <property type="project" value="UniProtKB-KW"/>
</dbReference>
<feature type="non-terminal residue" evidence="14">
    <location>
        <position position="1"/>
    </location>
</feature>
<evidence type="ECO:0000256" key="3">
    <source>
        <dbReference type="ARBA" id="ARBA00022801"/>
    </source>
</evidence>
<evidence type="ECO:0000256" key="1">
    <source>
        <dbReference type="ARBA" id="ARBA00000822"/>
    </source>
</evidence>
<evidence type="ECO:0000256" key="6">
    <source>
        <dbReference type="ARBA" id="ARBA00023295"/>
    </source>
</evidence>
<dbReference type="SMART" id="SM00270">
    <property type="entry name" value="ChtBD1"/>
    <property type="match status" value="2"/>
</dbReference>
<dbReference type="GO" id="GO:0008061">
    <property type="term" value="F:chitin binding"/>
    <property type="evidence" value="ECO:0007669"/>
    <property type="project" value="UniProtKB-UniRule"/>
</dbReference>
<dbReference type="InterPro" id="IPR001579">
    <property type="entry name" value="Glyco_hydro_18_chit_AS"/>
</dbReference>
<keyword evidence="11" id="KW-0472">Membrane</keyword>
<dbReference type="Pfam" id="PF00187">
    <property type="entry name" value="Chitin_bind_1"/>
    <property type="match status" value="1"/>
</dbReference>
<dbReference type="Gene3D" id="3.20.20.80">
    <property type="entry name" value="Glycosidases"/>
    <property type="match status" value="1"/>
</dbReference>
<keyword evidence="11" id="KW-0812">Transmembrane</keyword>
<evidence type="ECO:0000256" key="4">
    <source>
        <dbReference type="ARBA" id="ARBA00023024"/>
    </source>
</evidence>
<keyword evidence="3 9" id="KW-0378">Hydrolase</keyword>
<dbReference type="PROSITE" id="PS01095">
    <property type="entry name" value="GH18_1"/>
    <property type="match status" value="1"/>
</dbReference>
<dbReference type="InterPro" id="IPR029070">
    <property type="entry name" value="Chitinase_insertion_sf"/>
</dbReference>
<dbReference type="PANTHER" id="PTHR11177:SF333">
    <property type="entry name" value="CHITINASE"/>
    <property type="match status" value="1"/>
</dbReference>
<feature type="disulfide bond" evidence="8">
    <location>
        <begin position="118"/>
        <end position="132"/>
    </location>
</feature>
<dbReference type="InterPro" id="IPR018371">
    <property type="entry name" value="Chitin-binding_1_CS"/>
</dbReference>
<evidence type="ECO:0000259" key="13">
    <source>
        <dbReference type="PROSITE" id="PS51910"/>
    </source>
</evidence>
<comment type="catalytic activity">
    <reaction evidence="1">
        <text>Random endo-hydrolysis of N-acetyl-beta-D-glucosaminide (1-&gt;4)-beta-linkages in chitin and chitodextrins.</text>
        <dbReference type="EC" id="3.2.1.14"/>
    </reaction>
</comment>
<feature type="domain" description="Chitin-binding type-1" evidence="12">
    <location>
        <begin position="96"/>
        <end position="148"/>
    </location>
</feature>
<keyword evidence="5" id="KW-0119">Carbohydrate metabolism</keyword>
<evidence type="ECO:0000259" key="12">
    <source>
        <dbReference type="PROSITE" id="PS50941"/>
    </source>
</evidence>
<keyword evidence="8" id="KW-1015">Disulfide bond</keyword>
<organism evidence="14 15">
    <name type="scientific">Psilocybe cyanescens</name>
    <dbReference type="NCBI Taxonomy" id="93625"/>
    <lineage>
        <taxon>Eukaryota</taxon>
        <taxon>Fungi</taxon>
        <taxon>Dikarya</taxon>
        <taxon>Basidiomycota</taxon>
        <taxon>Agaricomycotina</taxon>
        <taxon>Agaricomycetes</taxon>
        <taxon>Agaricomycetidae</taxon>
        <taxon>Agaricales</taxon>
        <taxon>Agaricineae</taxon>
        <taxon>Strophariaceae</taxon>
        <taxon>Psilocybe</taxon>
    </lineage>
</organism>
<dbReference type="InterPro" id="IPR011583">
    <property type="entry name" value="Chitinase_II/V-like_cat"/>
</dbReference>
<dbReference type="SMART" id="SM00636">
    <property type="entry name" value="Glyco_18"/>
    <property type="match status" value="1"/>
</dbReference>